<sequence length="181" mass="19410">MTEHIALCGAIRADQGEAVDCLLETAAARLKQQGVRVAGVLQRRAAHGDTCCADMGLELISTGETIEISQPLGSGSQGCRLDPRGLAEITACLLSELEDGPDLLFLNRFGKGEQEGEGFRQLIGRAVELSIPVLTAVRPPYLDAWRLFTGDLSEELPPMLDPVLDWCLKVTSPAQRIAANA</sequence>
<evidence type="ECO:0000313" key="2">
    <source>
        <dbReference type="Proteomes" id="UP000664096"/>
    </source>
</evidence>
<dbReference type="InterPro" id="IPR018912">
    <property type="entry name" value="DUF2478"/>
</dbReference>
<dbReference type="EMBL" id="JAEKJZ010000005">
    <property type="protein sequence ID" value="MBN9672728.1"/>
    <property type="molecule type" value="Genomic_DNA"/>
</dbReference>
<evidence type="ECO:0000313" key="1">
    <source>
        <dbReference type="EMBL" id="MBN9672728.1"/>
    </source>
</evidence>
<accession>A0A939EI69</accession>
<gene>
    <name evidence="1" type="ORF">JF539_20400</name>
</gene>
<protein>
    <submittedName>
        <fullName evidence="1">DUF2478 domain-containing protein</fullName>
    </submittedName>
</protein>
<dbReference type="RefSeq" id="WP_207142586.1">
    <property type="nucleotide sequence ID" value="NZ_JAEKJZ010000005.1"/>
</dbReference>
<name>A0A939EI69_9HYPH</name>
<reference evidence="1" key="1">
    <citation type="submission" date="2020-12" db="EMBL/GenBank/DDBJ databases">
        <title>Oil enriched cultivation method for isolating marine PHA-producing bacteria.</title>
        <authorList>
            <person name="Zheng W."/>
            <person name="Yu S."/>
            <person name="Huang Y."/>
        </authorList>
    </citation>
    <scope>NUCLEOTIDE SEQUENCE</scope>
    <source>
        <strain evidence="1">SY-2-12</strain>
    </source>
</reference>
<dbReference type="AlphaFoldDB" id="A0A939EI69"/>
<organism evidence="1 2">
    <name type="scientific">Roseibium aggregatum</name>
    <dbReference type="NCBI Taxonomy" id="187304"/>
    <lineage>
        <taxon>Bacteria</taxon>
        <taxon>Pseudomonadati</taxon>
        <taxon>Pseudomonadota</taxon>
        <taxon>Alphaproteobacteria</taxon>
        <taxon>Hyphomicrobiales</taxon>
        <taxon>Stappiaceae</taxon>
        <taxon>Roseibium</taxon>
    </lineage>
</organism>
<dbReference type="Pfam" id="PF10649">
    <property type="entry name" value="DUF2478"/>
    <property type="match status" value="1"/>
</dbReference>
<comment type="caution">
    <text evidence="1">The sequence shown here is derived from an EMBL/GenBank/DDBJ whole genome shotgun (WGS) entry which is preliminary data.</text>
</comment>
<proteinExistence type="predicted"/>
<dbReference type="Proteomes" id="UP000664096">
    <property type="component" value="Unassembled WGS sequence"/>
</dbReference>